<dbReference type="Pfam" id="PF05721">
    <property type="entry name" value="PhyH"/>
    <property type="match status" value="1"/>
</dbReference>
<organism evidence="1 2">
    <name type="scientific">Spongisporangium articulatum</name>
    <dbReference type="NCBI Taxonomy" id="3362603"/>
    <lineage>
        <taxon>Bacteria</taxon>
        <taxon>Bacillati</taxon>
        <taxon>Actinomycetota</taxon>
        <taxon>Actinomycetes</taxon>
        <taxon>Kineosporiales</taxon>
        <taxon>Kineosporiaceae</taxon>
        <taxon>Spongisporangium</taxon>
    </lineage>
</organism>
<dbReference type="Proteomes" id="UP001612915">
    <property type="component" value="Unassembled WGS sequence"/>
</dbReference>
<dbReference type="EMBL" id="JBITLV010000005">
    <property type="protein sequence ID" value="MFI7588674.1"/>
    <property type="molecule type" value="Genomic_DNA"/>
</dbReference>
<evidence type="ECO:0000313" key="2">
    <source>
        <dbReference type="Proteomes" id="UP001612915"/>
    </source>
</evidence>
<dbReference type="GO" id="GO:0051213">
    <property type="term" value="F:dioxygenase activity"/>
    <property type="evidence" value="ECO:0007669"/>
    <property type="project" value="UniProtKB-KW"/>
</dbReference>
<dbReference type="PANTHER" id="PTHR20883:SF48">
    <property type="entry name" value="ECTOINE DIOXYGENASE"/>
    <property type="match status" value="1"/>
</dbReference>
<proteinExistence type="predicted"/>
<gene>
    <name evidence="1" type="ORF">ACIB24_16505</name>
</gene>
<keyword evidence="2" id="KW-1185">Reference proteome</keyword>
<keyword evidence="1" id="KW-0560">Oxidoreductase</keyword>
<name>A0ABW8AQL9_9ACTN</name>
<evidence type="ECO:0000313" key="1">
    <source>
        <dbReference type="EMBL" id="MFI7588674.1"/>
    </source>
</evidence>
<accession>A0ABW8AQL9</accession>
<dbReference type="PANTHER" id="PTHR20883">
    <property type="entry name" value="PHYTANOYL-COA DIOXYGENASE DOMAIN CONTAINING 1"/>
    <property type="match status" value="1"/>
</dbReference>
<sequence>MTIDLTRSLLVDPGVFTIDRVAEAVEHYRTYGFVVLRDLFDESLMASMEAECVGAQQQVVAGELPERYGSTVFLDEEAKAEKFANYVEYVNELSPTVLAAATDPRLVALVRELIGEGCWLNDDTRFGVVYQDSRPGKESGYTRIGWHSDWQSAPNLDLWPSTAFTFHIDGTSPANGFLRVVPGSHRWATPAPYRNINNAPVPDDARPTGGWTDEAPPFAMPLGFEKIRGEIPVYTERGDVILHDAFLWHSAARATDDVATRRHVRGGYFTGDREGDGRREVFVKNAAR</sequence>
<protein>
    <submittedName>
        <fullName evidence="1">Phytanoyl-CoA dioxygenase family protein</fullName>
    </submittedName>
</protein>
<dbReference type="SUPFAM" id="SSF51197">
    <property type="entry name" value="Clavaminate synthase-like"/>
    <property type="match status" value="1"/>
</dbReference>
<comment type="caution">
    <text evidence="1">The sequence shown here is derived from an EMBL/GenBank/DDBJ whole genome shotgun (WGS) entry which is preliminary data.</text>
</comment>
<reference evidence="1 2" key="1">
    <citation type="submission" date="2024-10" db="EMBL/GenBank/DDBJ databases">
        <title>The Natural Products Discovery Center: Release of the First 8490 Sequenced Strains for Exploring Actinobacteria Biosynthetic Diversity.</title>
        <authorList>
            <person name="Kalkreuter E."/>
            <person name="Kautsar S.A."/>
            <person name="Yang D."/>
            <person name="Bader C.D."/>
            <person name="Teijaro C.N."/>
            <person name="Fluegel L."/>
            <person name="Davis C.M."/>
            <person name="Simpson J.R."/>
            <person name="Lauterbach L."/>
            <person name="Steele A.D."/>
            <person name="Gui C."/>
            <person name="Meng S."/>
            <person name="Li G."/>
            <person name="Viehrig K."/>
            <person name="Ye F."/>
            <person name="Su P."/>
            <person name="Kiefer A.F."/>
            <person name="Nichols A."/>
            <person name="Cepeda A.J."/>
            <person name="Yan W."/>
            <person name="Fan B."/>
            <person name="Jiang Y."/>
            <person name="Adhikari A."/>
            <person name="Zheng C.-J."/>
            <person name="Schuster L."/>
            <person name="Cowan T.M."/>
            <person name="Smanski M.J."/>
            <person name="Chevrette M.G."/>
            <person name="De Carvalho L.P.S."/>
            <person name="Shen B."/>
        </authorList>
    </citation>
    <scope>NUCLEOTIDE SEQUENCE [LARGE SCALE GENOMIC DNA]</scope>
    <source>
        <strain evidence="1 2">NPDC049639</strain>
    </source>
</reference>
<keyword evidence="1" id="KW-0223">Dioxygenase</keyword>
<dbReference type="RefSeq" id="WP_398282606.1">
    <property type="nucleotide sequence ID" value="NZ_JBITLV010000005.1"/>
</dbReference>
<dbReference type="InterPro" id="IPR008775">
    <property type="entry name" value="Phytyl_CoA_dOase-like"/>
</dbReference>
<dbReference type="Gene3D" id="2.60.120.620">
    <property type="entry name" value="q2cbj1_9rhob like domain"/>
    <property type="match status" value="1"/>
</dbReference>